<keyword evidence="1" id="KW-0812">Transmembrane</keyword>
<dbReference type="RefSeq" id="WP_069858980.1">
    <property type="nucleotide sequence ID" value="NZ_BDFE01000016.1"/>
</dbReference>
<dbReference type="InterPro" id="IPR025746">
    <property type="entry name" value="PilX_N_dom"/>
</dbReference>
<dbReference type="AlphaFoldDB" id="A0A194AIP1"/>
<dbReference type="OrthoDB" id="9940040at2"/>
<keyword evidence="4" id="KW-1185">Reference proteome</keyword>
<dbReference type="Proteomes" id="UP000095200">
    <property type="component" value="Unassembled WGS sequence"/>
</dbReference>
<evidence type="ECO:0000313" key="4">
    <source>
        <dbReference type="Proteomes" id="UP000095200"/>
    </source>
</evidence>
<feature type="transmembrane region" description="Helical" evidence="1">
    <location>
        <begin position="12"/>
        <end position="32"/>
    </location>
</feature>
<proteinExistence type="predicted"/>
<organism evidence="3 4">
    <name type="scientific">Desulfoplanes formicivorans</name>
    <dbReference type="NCBI Taxonomy" id="1592317"/>
    <lineage>
        <taxon>Bacteria</taxon>
        <taxon>Pseudomonadati</taxon>
        <taxon>Thermodesulfobacteriota</taxon>
        <taxon>Desulfovibrionia</taxon>
        <taxon>Desulfovibrionales</taxon>
        <taxon>Desulfoplanaceae</taxon>
        <taxon>Desulfoplanes</taxon>
    </lineage>
</organism>
<dbReference type="EMBL" id="BDFE01000016">
    <property type="protein sequence ID" value="GAU08941.1"/>
    <property type="molecule type" value="Genomic_DNA"/>
</dbReference>
<sequence>MNNSNFLYHNDGSILVTILVVLVVMTVMGMVATNTTLTELMIASNDRDYQQDFFVADGGLNAESSLVFSYPVVLTKAEQKNHEPYYIVKSMDGGFPEDNSTDTIPMNATAHYVGNHEYKYAVKFITRKQAIIKGEGARTVDIIFNQIEAKRSGSASLMCQVYRRVAN</sequence>
<accession>A0A194AIP1</accession>
<comment type="caution">
    <text evidence="3">The sequence shown here is derived from an EMBL/GenBank/DDBJ whole genome shotgun (WGS) entry which is preliminary data.</text>
</comment>
<keyword evidence="1" id="KW-1133">Transmembrane helix</keyword>
<keyword evidence="1" id="KW-0472">Membrane</keyword>
<evidence type="ECO:0000259" key="2">
    <source>
        <dbReference type="Pfam" id="PF14341"/>
    </source>
</evidence>
<protein>
    <recommendedName>
        <fullName evidence="2">Type 4 fimbrial biogenesis protein PilX N-terminal domain-containing protein</fullName>
    </recommendedName>
</protein>
<feature type="domain" description="Type 4 fimbrial biogenesis protein PilX N-terminal" evidence="2">
    <location>
        <begin position="12"/>
        <end position="61"/>
    </location>
</feature>
<name>A0A194AIP1_9BACT</name>
<evidence type="ECO:0000256" key="1">
    <source>
        <dbReference type="SAM" id="Phobius"/>
    </source>
</evidence>
<dbReference type="STRING" id="1592317.DPF_1660"/>
<evidence type="ECO:0000313" key="3">
    <source>
        <dbReference type="EMBL" id="GAU08941.1"/>
    </source>
</evidence>
<reference evidence="4" key="1">
    <citation type="submission" date="2016-06" db="EMBL/GenBank/DDBJ databases">
        <title>Draft genome sequence of Desulfoplanes formicivorans strain Pf12B.</title>
        <authorList>
            <person name="Watanabe M."/>
            <person name="Kojima H."/>
            <person name="Fukui M."/>
        </authorList>
    </citation>
    <scope>NUCLEOTIDE SEQUENCE [LARGE SCALE GENOMIC DNA]</scope>
    <source>
        <strain evidence="4">Pf12B</strain>
    </source>
</reference>
<gene>
    <name evidence="3" type="ORF">DPF_1660</name>
</gene>
<dbReference type="Pfam" id="PF14341">
    <property type="entry name" value="PilX_N"/>
    <property type="match status" value="1"/>
</dbReference>